<dbReference type="RefSeq" id="WP_115567154.1">
    <property type="nucleotide sequence ID" value="NZ_QRGR01000022.1"/>
</dbReference>
<dbReference type="PROSITE" id="PS51257">
    <property type="entry name" value="PROKAR_LIPOPROTEIN"/>
    <property type="match status" value="1"/>
</dbReference>
<feature type="chain" id="PRO_5017689481" description="Fervidolysin-like N-terminal prodomain domain-containing protein" evidence="1">
    <location>
        <begin position="23"/>
        <end position="222"/>
    </location>
</feature>
<feature type="domain" description="Fervidolysin-like N-terminal prodomain" evidence="2">
    <location>
        <begin position="149"/>
        <end position="215"/>
    </location>
</feature>
<proteinExistence type="predicted"/>
<keyword evidence="1" id="KW-0732">Signal</keyword>
<organism evidence="3 4">
    <name type="scientific">Pontibacter diazotrophicus</name>
    <dbReference type="NCBI Taxonomy" id="1400979"/>
    <lineage>
        <taxon>Bacteria</taxon>
        <taxon>Pseudomonadati</taxon>
        <taxon>Bacteroidota</taxon>
        <taxon>Cytophagia</taxon>
        <taxon>Cytophagales</taxon>
        <taxon>Hymenobacteraceae</taxon>
        <taxon>Pontibacter</taxon>
    </lineage>
</organism>
<feature type="signal peptide" evidence="1">
    <location>
        <begin position="1"/>
        <end position="22"/>
    </location>
</feature>
<evidence type="ECO:0000256" key="1">
    <source>
        <dbReference type="SAM" id="SignalP"/>
    </source>
</evidence>
<evidence type="ECO:0000259" key="2">
    <source>
        <dbReference type="Pfam" id="PF22148"/>
    </source>
</evidence>
<reference evidence="4" key="1">
    <citation type="submission" date="2018-08" db="EMBL/GenBank/DDBJ databases">
        <authorList>
            <person name="Liu Z.-W."/>
            <person name="Du Z.-J."/>
        </authorList>
    </citation>
    <scope>NUCLEOTIDE SEQUENCE [LARGE SCALE GENOMIC DNA]</scope>
    <source>
        <strain evidence="4">H4X</strain>
    </source>
</reference>
<evidence type="ECO:0000313" key="4">
    <source>
        <dbReference type="Proteomes" id="UP000256708"/>
    </source>
</evidence>
<sequence>MKRTLIPVLATLTLLFAFTSCRQDGPAPIRNIKAGPNLLKAQAGQSSTNYTYFTGQNQKALGNVYTKDVLVSFVGGLTADQEQRILTQYVFVKKTTEQVATDAALLHRVALVDGLNSNQVEQALQELAKDPNISYASPYFRDGNSLLGVSNQVIVTLENGETEVLQQLAKEYNAEVLKSIGEGTYVVKVDNASKGNALAFANYLHGQKGIAQAEPDFIITPD</sequence>
<accession>A0A3D8L8B6</accession>
<name>A0A3D8L8B6_9BACT</name>
<comment type="caution">
    <text evidence="3">The sequence shown here is derived from an EMBL/GenBank/DDBJ whole genome shotgun (WGS) entry which is preliminary data.</text>
</comment>
<dbReference type="InterPro" id="IPR054399">
    <property type="entry name" value="Fervidolysin-like_N_prodom"/>
</dbReference>
<evidence type="ECO:0000313" key="3">
    <source>
        <dbReference type="EMBL" id="RDV13614.1"/>
    </source>
</evidence>
<gene>
    <name evidence="3" type="ORF">DXT99_18945</name>
</gene>
<keyword evidence="4" id="KW-1185">Reference proteome</keyword>
<dbReference type="Pfam" id="PF22148">
    <property type="entry name" value="Fervidolysin_NPro-like"/>
    <property type="match status" value="1"/>
</dbReference>
<dbReference type="EMBL" id="QRGR01000022">
    <property type="protein sequence ID" value="RDV13614.1"/>
    <property type="molecule type" value="Genomic_DNA"/>
</dbReference>
<dbReference type="AlphaFoldDB" id="A0A3D8L8B6"/>
<dbReference type="Proteomes" id="UP000256708">
    <property type="component" value="Unassembled WGS sequence"/>
</dbReference>
<protein>
    <recommendedName>
        <fullName evidence="2">Fervidolysin-like N-terminal prodomain domain-containing protein</fullName>
    </recommendedName>
</protein>
<dbReference type="OrthoDB" id="850683at2"/>